<evidence type="ECO:0000313" key="1">
    <source>
        <dbReference type="EMBL" id="WPU66646.1"/>
    </source>
</evidence>
<dbReference type="AlphaFoldDB" id="A0AAX4HUI7"/>
<dbReference type="RefSeq" id="WP_321399069.1">
    <property type="nucleotide sequence ID" value="NZ_CP139487.1"/>
</dbReference>
<sequence length="75" mass="8112">MAIKVGTGDSGGYSPGAYYKASKPAVIDPNDKIAFANWCNVLGLTERELTEAIREFGPRVRDIRRGLRADKGEAA</sequence>
<organism evidence="1 2">
    <name type="scientific">Peredibacter starrii</name>
    <dbReference type="NCBI Taxonomy" id="28202"/>
    <lineage>
        <taxon>Bacteria</taxon>
        <taxon>Pseudomonadati</taxon>
        <taxon>Bdellovibrionota</taxon>
        <taxon>Bacteriovoracia</taxon>
        <taxon>Bacteriovoracales</taxon>
        <taxon>Bacteriovoracaceae</taxon>
        <taxon>Peredibacter</taxon>
    </lineage>
</organism>
<name>A0AAX4HUI7_9BACT</name>
<keyword evidence="2" id="KW-1185">Reference proteome</keyword>
<proteinExistence type="predicted"/>
<protein>
    <submittedName>
        <fullName evidence="1">DUF3606 domain-containing protein</fullName>
    </submittedName>
</protein>
<dbReference type="Pfam" id="PF12244">
    <property type="entry name" value="DUF3606"/>
    <property type="match status" value="1"/>
</dbReference>
<gene>
    <name evidence="1" type="ORF">SOO65_07800</name>
</gene>
<dbReference type="EMBL" id="CP139487">
    <property type="protein sequence ID" value="WPU66646.1"/>
    <property type="molecule type" value="Genomic_DNA"/>
</dbReference>
<dbReference type="KEGG" id="psti:SOO65_07800"/>
<dbReference type="Proteomes" id="UP001324634">
    <property type="component" value="Chromosome"/>
</dbReference>
<accession>A0AAX4HUI7</accession>
<reference evidence="1 2" key="1">
    <citation type="submission" date="2023-11" db="EMBL/GenBank/DDBJ databases">
        <title>Peredibacter starrii A3.12.</title>
        <authorList>
            <person name="Mitchell R.J."/>
        </authorList>
    </citation>
    <scope>NUCLEOTIDE SEQUENCE [LARGE SCALE GENOMIC DNA]</scope>
    <source>
        <strain evidence="1 2">A3.12</strain>
    </source>
</reference>
<dbReference type="InterPro" id="IPR022037">
    <property type="entry name" value="DUF3606"/>
</dbReference>
<evidence type="ECO:0000313" key="2">
    <source>
        <dbReference type="Proteomes" id="UP001324634"/>
    </source>
</evidence>